<dbReference type="InterPro" id="IPR038068">
    <property type="entry name" value="YcgL-like_sf"/>
</dbReference>
<gene>
    <name evidence="2" type="ORF">GCM10008090_16150</name>
</gene>
<dbReference type="AlphaFoldDB" id="A0A918RNT3"/>
<keyword evidence="3" id="KW-1185">Reference proteome</keyword>
<evidence type="ECO:0000313" key="2">
    <source>
        <dbReference type="EMBL" id="GHA07154.1"/>
    </source>
</evidence>
<dbReference type="EMBL" id="BMXA01000002">
    <property type="protein sequence ID" value="GHA07154.1"/>
    <property type="molecule type" value="Genomic_DNA"/>
</dbReference>
<dbReference type="RefSeq" id="WP_189399670.1">
    <property type="nucleotide sequence ID" value="NZ_BMXA01000002.1"/>
</dbReference>
<dbReference type="Gene3D" id="3.10.510.20">
    <property type="entry name" value="YcgL domain"/>
    <property type="match status" value="1"/>
</dbReference>
<reference evidence="2" key="2">
    <citation type="submission" date="2020-09" db="EMBL/GenBank/DDBJ databases">
        <authorList>
            <person name="Sun Q."/>
            <person name="Kim S."/>
        </authorList>
    </citation>
    <scope>NUCLEOTIDE SEQUENCE</scope>
    <source>
        <strain evidence="2">KCTC 12711</strain>
    </source>
</reference>
<accession>A0A918RNT3</accession>
<protein>
    <submittedName>
        <fullName evidence="2">YcgL domain-containing protein</fullName>
    </submittedName>
</protein>
<reference evidence="2" key="1">
    <citation type="journal article" date="2014" name="Int. J. Syst. Evol. Microbiol.">
        <title>Complete genome sequence of Corynebacterium casei LMG S-19264T (=DSM 44701T), isolated from a smear-ripened cheese.</title>
        <authorList>
            <consortium name="US DOE Joint Genome Institute (JGI-PGF)"/>
            <person name="Walter F."/>
            <person name="Albersmeier A."/>
            <person name="Kalinowski J."/>
            <person name="Ruckert C."/>
        </authorList>
    </citation>
    <scope>NUCLEOTIDE SEQUENCE</scope>
    <source>
        <strain evidence="2">KCTC 12711</strain>
    </source>
</reference>
<dbReference type="SUPFAM" id="SSF160191">
    <property type="entry name" value="YcgL-like"/>
    <property type="match status" value="1"/>
</dbReference>
<evidence type="ECO:0000259" key="1">
    <source>
        <dbReference type="PROSITE" id="PS51648"/>
    </source>
</evidence>
<dbReference type="PANTHER" id="PTHR38109">
    <property type="entry name" value="PROTEIN YCGL"/>
    <property type="match status" value="1"/>
</dbReference>
<dbReference type="Pfam" id="PF05166">
    <property type="entry name" value="YcgL"/>
    <property type="match status" value="1"/>
</dbReference>
<dbReference type="PANTHER" id="PTHR38109:SF1">
    <property type="entry name" value="PROTEIN YCGL"/>
    <property type="match status" value="1"/>
</dbReference>
<evidence type="ECO:0000313" key="3">
    <source>
        <dbReference type="Proteomes" id="UP000614811"/>
    </source>
</evidence>
<dbReference type="InterPro" id="IPR027354">
    <property type="entry name" value="YcgL_dom"/>
</dbReference>
<proteinExistence type="predicted"/>
<dbReference type="Proteomes" id="UP000614811">
    <property type="component" value="Unassembled WGS sequence"/>
</dbReference>
<organism evidence="2 3">
    <name type="scientific">Arenicella chitinivorans</name>
    <dbReference type="NCBI Taxonomy" id="1329800"/>
    <lineage>
        <taxon>Bacteria</taxon>
        <taxon>Pseudomonadati</taxon>
        <taxon>Pseudomonadota</taxon>
        <taxon>Gammaproteobacteria</taxon>
        <taxon>Arenicellales</taxon>
        <taxon>Arenicellaceae</taxon>
        <taxon>Arenicella</taxon>
    </lineage>
</organism>
<sequence>MTTESRPCFVYKGDRKDDHYLYLPHEITESTPPEDVPPVVLNLLGELSLVIEFELSVDRHLAQADVKQVLADIEAQGFYLQMPKRDMLAEEAAYFN</sequence>
<feature type="domain" description="YcgL" evidence="1">
    <location>
        <begin position="6"/>
        <end position="92"/>
    </location>
</feature>
<comment type="caution">
    <text evidence="2">The sequence shown here is derived from an EMBL/GenBank/DDBJ whole genome shotgun (WGS) entry which is preliminary data.</text>
</comment>
<dbReference type="PROSITE" id="PS51648">
    <property type="entry name" value="YCGL"/>
    <property type="match status" value="1"/>
</dbReference>
<name>A0A918RNT3_9GAMM</name>